<keyword evidence="1" id="KW-0472">Membrane</keyword>
<comment type="caution">
    <text evidence="2">The sequence shown here is derived from an EMBL/GenBank/DDBJ whole genome shotgun (WGS) entry which is preliminary data.</text>
</comment>
<keyword evidence="3" id="KW-1185">Reference proteome</keyword>
<feature type="transmembrane region" description="Helical" evidence="1">
    <location>
        <begin position="441"/>
        <end position="457"/>
    </location>
</feature>
<feature type="transmembrane region" description="Helical" evidence="1">
    <location>
        <begin position="16"/>
        <end position="34"/>
    </location>
</feature>
<feature type="transmembrane region" description="Helical" evidence="1">
    <location>
        <begin position="386"/>
        <end position="403"/>
    </location>
</feature>
<evidence type="ECO:0008006" key="4">
    <source>
        <dbReference type="Google" id="ProtNLM"/>
    </source>
</evidence>
<protein>
    <recommendedName>
        <fullName evidence="4">Glycosyltransferase RgtA/B/C/D-like domain-containing protein</fullName>
    </recommendedName>
</protein>
<feature type="transmembrane region" description="Helical" evidence="1">
    <location>
        <begin position="112"/>
        <end position="130"/>
    </location>
</feature>
<organism evidence="2 3">
    <name type="scientific">Auraticoccus cholistanensis</name>
    <dbReference type="NCBI Taxonomy" id="2656650"/>
    <lineage>
        <taxon>Bacteria</taxon>
        <taxon>Bacillati</taxon>
        <taxon>Actinomycetota</taxon>
        <taxon>Actinomycetes</taxon>
        <taxon>Propionibacteriales</taxon>
        <taxon>Propionibacteriaceae</taxon>
        <taxon>Auraticoccus</taxon>
    </lineage>
</organism>
<evidence type="ECO:0000313" key="3">
    <source>
        <dbReference type="Proteomes" id="UP000435304"/>
    </source>
</evidence>
<accession>A0A6A9V285</accession>
<proteinExistence type="predicted"/>
<evidence type="ECO:0000313" key="2">
    <source>
        <dbReference type="EMBL" id="MVA77611.1"/>
    </source>
</evidence>
<keyword evidence="1" id="KW-0812">Transmembrane</keyword>
<keyword evidence="1" id="KW-1133">Transmembrane helix</keyword>
<feature type="transmembrane region" description="Helical" evidence="1">
    <location>
        <begin position="136"/>
        <end position="152"/>
    </location>
</feature>
<dbReference type="Proteomes" id="UP000435304">
    <property type="component" value="Unassembled WGS sequence"/>
</dbReference>
<dbReference type="EMBL" id="WPCU01000010">
    <property type="protein sequence ID" value="MVA77611.1"/>
    <property type="molecule type" value="Genomic_DNA"/>
</dbReference>
<sequence>MSTLLARLDALARTRVGWAVLSLLVLVPQAWFVLRLSYPGRANVDVAYQARQALGEIPYTDWHPPVMSALWELLIETTGDVGSLFVLQTGVLFGAVWLLSLVVHRRTGRRRWTWWALLLPMTPWVLGQSAVLFKDTQMAVALLAGVALVLLVDHRRPVSLLLLVPALVLLVYATDVRKNAVLALVPLAGLIGWTVLRTLRPRRRPRWSGVAAAGLAALLVLGVASVALDRAVGSAKQVQSTGSVTQIMLDDVMFSVPDAELQASDAPAALKQRIAESRARCYEMGEIWDSYFNCYGRGVGGEIFSPLEHQEEIRRLWSDHVVTHPLRYLGYRAAVFSYYFFSSELEWWAYDWRGDAEDVGLGPQSRIADVTARYYVQDFAAESLPWLFKPWFWSVLGVVCVVLSRRAGPFRPAVLALALSALCYVAGYLPTVPANHFRYTFWPAVAVTVALGLLLAGRRTAAGEDPRS</sequence>
<feature type="transmembrane region" description="Helical" evidence="1">
    <location>
        <begin position="410"/>
        <end position="429"/>
    </location>
</feature>
<evidence type="ECO:0000256" key="1">
    <source>
        <dbReference type="SAM" id="Phobius"/>
    </source>
</evidence>
<gene>
    <name evidence="2" type="ORF">GC722_16535</name>
</gene>
<name>A0A6A9V285_9ACTN</name>
<dbReference type="RefSeq" id="WP_156611864.1">
    <property type="nucleotide sequence ID" value="NZ_WPCU01000010.1"/>
</dbReference>
<dbReference type="AlphaFoldDB" id="A0A6A9V285"/>
<feature type="transmembrane region" description="Helical" evidence="1">
    <location>
        <begin position="157"/>
        <end position="174"/>
    </location>
</feature>
<reference evidence="2 3" key="1">
    <citation type="submission" date="2019-12" db="EMBL/GenBank/DDBJ databases">
        <title>Auraticoccus cholistani sp. nov., an actinomycete isolated from soil of Cholistan desert.</title>
        <authorList>
            <person name="Cheema M.T."/>
        </authorList>
    </citation>
    <scope>NUCLEOTIDE SEQUENCE [LARGE SCALE GENOMIC DNA]</scope>
    <source>
        <strain evidence="2 3">F435</strain>
    </source>
</reference>
<feature type="transmembrane region" description="Helical" evidence="1">
    <location>
        <begin position="208"/>
        <end position="228"/>
    </location>
</feature>
<feature type="transmembrane region" description="Helical" evidence="1">
    <location>
        <begin position="180"/>
        <end position="196"/>
    </location>
</feature>
<feature type="transmembrane region" description="Helical" evidence="1">
    <location>
        <begin position="81"/>
        <end position="100"/>
    </location>
</feature>